<comment type="similarity">
    <text evidence="1 2">Belongs to the short-chain dehydrogenases/reductases (SDR) family.</text>
</comment>
<dbReference type="PANTHER" id="PTHR42879:SF2">
    <property type="entry name" value="3-OXOACYL-[ACYL-CARRIER-PROTEIN] REDUCTASE FABG"/>
    <property type="match status" value="1"/>
</dbReference>
<evidence type="ECO:0000256" key="1">
    <source>
        <dbReference type="ARBA" id="ARBA00006484"/>
    </source>
</evidence>
<dbReference type="PRINTS" id="PR00081">
    <property type="entry name" value="GDHRDH"/>
</dbReference>
<dbReference type="Pfam" id="PF00106">
    <property type="entry name" value="adh_short"/>
    <property type="match status" value="1"/>
</dbReference>
<name>A0A2M9G3X6_9PROT</name>
<dbReference type="OrthoDB" id="9804774at2"/>
<dbReference type="RefSeq" id="WP_109795097.1">
    <property type="nucleotide sequence ID" value="NZ_PHIG01000028.1"/>
</dbReference>
<dbReference type="PANTHER" id="PTHR42879">
    <property type="entry name" value="3-OXOACYL-(ACYL-CARRIER-PROTEIN) REDUCTASE"/>
    <property type="match status" value="1"/>
</dbReference>
<evidence type="ECO:0000256" key="2">
    <source>
        <dbReference type="RuleBase" id="RU000363"/>
    </source>
</evidence>
<protein>
    <submittedName>
        <fullName evidence="4">3-hydroxyacyl-CoA dehydrogenase</fullName>
    </submittedName>
</protein>
<evidence type="ECO:0000313" key="4">
    <source>
        <dbReference type="EMBL" id="PJK30386.1"/>
    </source>
</evidence>
<dbReference type="Proteomes" id="UP000229498">
    <property type="component" value="Unassembled WGS sequence"/>
</dbReference>
<evidence type="ECO:0000313" key="5">
    <source>
        <dbReference type="Proteomes" id="UP000229498"/>
    </source>
</evidence>
<dbReference type="InterPro" id="IPR036291">
    <property type="entry name" value="NAD(P)-bd_dom_sf"/>
</dbReference>
<dbReference type="InterPro" id="IPR002347">
    <property type="entry name" value="SDR_fam"/>
</dbReference>
<accession>A0A2M9G3X6</accession>
<evidence type="ECO:0000259" key="3">
    <source>
        <dbReference type="SMART" id="SM00822"/>
    </source>
</evidence>
<dbReference type="SUPFAM" id="SSF51735">
    <property type="entry name" value="NAD(P)-binding Rossmann-fold domains"/>
    <property type="match status" value="1"/>
</dbReference>
<dbReference type="InterPro" id="IPR057326">
    <property type="entry name" value="KR_dom"/>
</dbReference>
<sequence length="255" mass="26012">MSESGKAHVLVTGGAQGVGRAVAERFMAAGHPVTITGRKAEALAKAAGEMGGAVHAIAADVSVEDDVARLFEQAAEAGGPIGVLVNNAGMSGSAPLSRMSVDHFDRMMAANARGVFLCCRAAAKPMADMGGGRIVNIASTAGLKGYAYVAGYVASKHAAVGLTRALALELAGKNITVNAICPGFIETPMTAQTIANIVEKTGRSEEEARAELVKFNPQKRLIETDEIADLALWLAGPGARSVNGQVIAIDGGESA</sequence>
<keyword evidence="5" id="KW-1185">Reference proteome</keyword>
<dbReference type="EMBL" id="PHIG01000028">
    <property type="protein sequence ID" value="PJK30386.1"/>
    <property type="molecule type" value="Genomic_DNA"/>
</dbReference>
<dbReference type="PROSITE" id="PS00061">
    <property type="entry name" value="ADH_SHORT"/>
    <property type="match status" value="1"/>
</dbReference>
<dbReference type="GO" id="GO:0032787">
    <property type="term" value="P:monocarboxylic acid metabolic process"/>
    <property type="evidence" value="ECO:0007669"/>
    <property type="project" value="UniProtKB-ARBA"/>
</dbReference>
<comment type="caution">
    <text evidence="4">The sequence shown here is derived from an EMBL/GenBank/DDBJ whole genome shotgun (WGS) entry which is preliminary data.</text>
</comment>
<dbReference type="InterPro" id="IPR050259">
    <property type="entry name" value="SDR"/>
</dbReference>
<proteinExistence type="inferred from homology"/>
<dbReference type="InterPro" id="IPR020904">
    <property type="entry name" value="Sc_DH/Rdtase_CS"/>
</dbReference>
<dbReference type="FunFam" id="3.40.50.720:FF:000084">
    <property type="entry name" value="Short-chain dehydrogenase reductase"/>
    <property type="match status" value="1"/>
</dbReference>
<reference evidence="4 5" key="1">
    <citation type="submission" date="2017-11" db="EMBL/GenBank/DDBJ databases">
        <title>Draft genome sequence of Rhizobiales bacterium SY3-13.</title>
        <authorList>
            <person name="Sun C."/>
        </authorList>
    </citation>
    <scope>NUCLEOTIDE SEQUENCE [LARGE SCALE GENOMIC DNA]</scope>
    <source>
        <strain evidence="4 5">SY3-13</strain>
    </source>
</reference>
<dbReference type="PRINTS" id="PR00080">
    <property type="entry name" value="SDRFAMILY"/>
</dbReference>
<dbReference type="AlphaFoldDB" id="A0A2M9G3X6"/>
<organism evidence="4 5">
    <name type="scientific">Minwuia thermotolerans</name>
    <dbReference type="NCBI Taxonomy" id="2056226"/>
    <lineage>
        <taxon>Bacteria</taxon>
        <taxon>Pseudomonadati</taxon>
        <taxon>Pseudomonadota</taxon>
        <taxon>Alphaproteobacteria</taxon>
        <taxon>Minwuiales</taxon>
        <taxon>Minwuiaceae</taxon>
        <taxon>Minwuia</taxon>
    </lineage>
</organism>
<dbReference type="CDD" id="cd05233">
    <property type="entry name" value="SDR_c"/>
    <property type="match status" value="1"/>
</dbReference>
<gene>
    <name evidence="4" type="ORF">CVT23_06940</name>
</gene>
<feature type="domain" description="Ketoreductase" evidence="3">
    <location>
        <begin position="7"/>
        <end position="174"/>
    </location>
</feature>
<dbReference type="Gene3D" id="3.40.50.720">
    <property type="entry name" value="NAD(P)-binding Rossmann-like Domain"/>
    <property type="match status" value="1"/>
</dbReference>
<dbReference type="SMART" id="SM00822">
    <property type="entry name" value="PKS_KR"/>
    <property type="match status" value="1"/>
</dbReference>